<dbReference type="Proteomes" id="UP000248817">
    <property type="component" value="Unassembled WGS sequence"/>
</dbReference>
<dbReference type="AlphaFoldDB" id="A0A2V5IRV7"/>
<evidence type="ECO:0000313" key="3">
    <source>
        <dbReference type="Proteomes" id="UP000248817"/>
    </source>
</evidence>
<evidence type="ECO:0000313" key="2">
    <source>
        <dbReference type="EMBL" id="PYI36954.1"/>
    </source>
</evidence>
<feature type="compositionally biased region" description="Low complexity" evidence="1">
    <location>
        <begin position="69"/>
        <end position="79"/>
    </location>
</feature>
<reference evidence="2 3" key="1">
    <citation type="submission" date="2018-02" db="EMBL/GenBank/DDBJ databases">
        <title>The genomes of Aspergillus section Nigri reveals drivers in fungal speciation.</title>
        <authorList>
            <consortium name="DOE Joint Genome Institute"/>
            <person name="Vesth T.C."/>
            <person name="Nybo J."/>
            <person name="Theobald S."/>
            <person name="Brandl J."/>
            <person name="Frisvad J.C."/>
            <person name="Nielsen K.F."/>
            <person name="Lyhne E.K."/>
            <person name="Kogle M.E."/>
            <person name="Kuo A."/>
            <person name="Riley R."/>
            <person name="Clum A."/>
            <person name="Nolan M."/>
            <person name="Lipzen A."/>
            <person name="Salamov A."/>
            <person name="Henrissat B."/>
            <person name="Wiebenga A."/>
            <person name="De vries R.P."/>
            <person name="Grigoriev I.V."/>
            <person name="Mortensen U.H."/>
            <person name="Andersen M.R."/>
            <person name="Baker S.E."/>
        </authorList>
    </citation>
    <scope>NUCLEOTIDE SEQUENCE [LARGE SCALE GENOMIC DNA]</scope>
    <source>
        <strain evidence="2 3">CBS 114.80</strain>
    </source>
</reference>
<gene>
    <name evidence="2" type="ORF">BP00DRAFT_7670</name>
</gene>
<sequence length="90" mass="10228">MAYIQQANIQRTNLAGFITQDTSPEIQLEHSKPPISFPSPPPRKYYILQRTPRRSTSKIEPSSRKRESTSQQITAQISSGLSQNQQEKSI</sequence>
<protein>
    <submittedName>
        <fullName evidence="2">Uncharacterized protein</fullName>
    </submittedName>
</protein>
<name>A0A2V5IRV7_9EURO</name>
<keyword evidence="3" id="KW-1185">Reference proteome</keyword>
<evidence type="ECO:0000256" key="1">
    <source>
        <dbReference type="SAM" id="MobiDB-lite"/>
    </source>
</evidence>
<feature type="region of interest" description="Disordered" evidence="1">
    <location>
        <begin position="24"/>
        <end position="90"/>
    </location>
</feature>
<organism evidence="2 3">
    <name type="scientific">Aspergillus indologenus CBS 114.80</name>
    <dbReference type="NCBI Taxonomy" id="1450541"/>
    <lineage>
        <taxon>Eukaryota</taxon>
        <taxon>Fungi</taxon>
        <taxon>Dikarya</taxon>
        <taxon>Ascomycota</taxon>
        <taxon>Pezizomycotina</taxon>
        <taxon>Eurotiomycetes</taxon>
        <taxon>Eurotiomycetidae</taxon>
        <taxon>Eurotiales</taxon>
        <taxon>Aspergillaceae</taxon>
        <taxon>Aspergillus</taxon>
        <taxon>Aspergillus subgen. Circumdati</taxon>
    </lineage>
</organism>
<proteinExistence type="predicted"/>
<dbReference type="EMBL" id="KZ825463">
    <property type="protein sequence ID" value="PYI36954.1"/>
    <property type="molecule type" value="Genomic_DNA"/>
</dbReference>
<accession>A0A2V5IRV7</accession>
<feature type="compositionally biased region" description="Polar residues" evidence="1">
    <location>
        <begin position="80"/>
        <end position="90"/>
    </location>
</feature>